<dbReference type="PANTHER" id="PTHR11133">
    <property type="entry name" value="SACCHAROPINE DEHYDROGENASE"/>
    <property type="match status" value="1"/>
</dbReference>
<reference evidence="10 11" key="1">
    <citation type="submission" date="2020-12" db="EMBL/GenBank/DDBJ databases">
        <title>Metabolic potential, ecology and presence of endohyphal bacteria is reflected in genomic diversity of Mucoromycotina.</title>
        <authorList>
            <person name="Muszewska A."/>
            <person name="Okrasinska A."/>
            <person name="Steczkiewicz K."/>
            <person name="Drgas O."/>
            <person name="Orlowska M."/>
            <person name="Perlinska-Lenart U."/>
            <person name="Aleksandrzak-Piekarczyk T."/>
            <person name="Szatraj K."/>
            <person name="Zielenkiewicz U."/>
            <person name="Pilsyk S."/>
            <person name="Malc E."/>
            <person name="Mieczkowski P."/>
            <person name="Kruszewska J.S."/>
            <person name="Biernat P."/>
            <person name="Pawlowska J."/>
        </authorList>
    </citation>
    <scope>NUCLEOTIDE SEQUENCE [LARGE SCALE GENOMIC DNA]</scope>
    <source>
        <strain evidence="10 11">CBS 142.35</strain>
    </source>
</reference>
<dbReference type="InterPro" id="IPR005097">
    <property type="entry name" value="Sacchrp_dh_NADP-bd"/>
</dbReference>
<sequence length="990" mass="109633">MTLSTMTTGYCRPLYRNSAHASRAVIATSTTTNLFKRTMISTRNGYVWRSSSEKPSGQGYRSIGIRREDKSRWERRAPLTPDAVKELVHETGARVYIQPSTKRIFSDSVYTKAGAILTEDLSAADIILGIKEVPKSKLIPDKTYVFFSHTHKGTSKNMPMLQDILDKKIRLIDYELMKDPETHQRLVAFGKFAGNAGMIDGLHGMAHRFLGMGYNTPFMYLSMAHTYRGLPSAKLATRNMGNLIEDEGTPKDFGPLVFAFTGSGNVTQGALEVFKELPHEFVAAEDLSKIVNDKNPKLNKVYGTHLKVGDYVQRKGDGIYSYQEYLDHPERYQSIFADNIAPYVNTVVTGAYWDNRYPRLLSNIQLQDLQLKQKQGLINKGRMMSLVDIVCDIRGAFECLSHSTNIEDGFYYYDAINGVEHKNVEGEGIQIMGIDILPAELANDSSKHFSDVLYPHIKDLIHPAAAKSLNDISPMLANATIANNGKLVGEHSSFLKPLLSQSSKKHGYESVNKRTVLLLGSGMVAGPLVQRLTQRRDIRVVVASNATSEAKALVSQCDPDQAESVPLDISNKSGLTQLVSNADVVVSLVPAFLHAQVAQICIEQKKHMVTASYVSEEMEKLDEAAKKAGILIMNEVGLDPGIDHMSAMKIIDEAKSAGKKIRSFISWCGGLPAPEASNSPLGYKFSWSPRGVLTASGNDATYWSGGKKHTVSGDLLLKNHFPTIRTPFQGFVFEGLANRDSLKYIDIYGLGDLEHMNTMFRGTLRYQGYADLLYGLRKLGFLNLSDPLPQDLKNWSQYVNQVVTGSRSNNWKTNINAKLGNEAMGGQVADALQFLLTGQEQNDNKLPRFPTALDAFSALLADRLRYLPGERDMVAMHHEFGIEDQCTGKKEKATSTLIHYGSSDSNGDTAMATTVGLPAAMATELVLDNKINQRGILRPTTPDVYLPILDQLHDQGIRFVERSQEVFQQNGHQINNVEELVPTGSGIWDV</sequence>
<evidence type="ECO:0000256" key="2">
    <source>
        <dbReference type="ARBA" id="ARBA00004720"/>
    </source>
</evidence>
<dbReference type="FunFam" id="3.30.360.10:FF:000008">
    <property type="entry name" value="Alpha-aminoadipic semialdehyde synthase, mitochondrial"/>
    <property type="match status" value="1"/>
</dbReference>
<keyword evidence="3" id="KW-0521">NADP</keyword>
<proteinExistence type="inferred from homology"/>
<evidence type="ECO:0000259" key="8">
    <source>
        <dbReference type="SMART" id="SM01002"/>
    </source>
</evidence>
<dbReference type="Gene3D" id="1.10.1870.10">
    <property type="entry name" value="Domain 3, Saccharopine reductase"/>
    <property type="match status" value="1"/>
</dbReference>
<evidence type="ECO:0000313" key="10">
    <source>
        <dbReference type="EMBL" id="KAG2222858.1"/>
    </source>
</evidence>
<dbReference type="SMART" id="SM01002">
    <property type="entry name" value="AlaDh_PNT_C"/>
    <property type="match status" value="1"/>
</dbReference>
<evidence type="ECO:0000256" key="5">
    <source>
        <dbReference type="ARBA" id="ARBA00023154"/>
    </source>
</evidence>
<evidence type="ECO:0000256" key="1">
    <source>
        <dbReference type="ARBA" id="ARBA00004682"/>
    </source>
</evidence>
<accession>A0A8H7S6A8</accession>
<feature type="domain" description="Alanine dehydrogenase/pyridine nucleotide transhydrogenase NAD(H)-binding" evidence="8">
    <location>
        <begin position="233"/>
        <end position="433"/>
    </location>
</feature>
<dbReference type="OrthoDB" id="10059875at2759"/>
<dbReference type="Gene3D" id="3.40.50.720">
    <property type="entry name" value="NAD(P)-binding Rossmann-like Domain"/>
    <property type="match status" value="2"/>
</dbReference>
<dbReference type="PANTHER" id="PTHR11133:SF22">
    <property type="entry name" value="ALPHA-AMINOADIPIC SEMIALDEHYDE SYNTHASE, MITOCHONDRIAL"/>
    <property type="match status" value="1"/>
</dbReference>
<dbReference type="SUPFAM" id="SSF52283">
    <property type="entry name" value="Formate/glycerate dehydrogenase catalytic domain-like"/>
    <property type="match status" value="1"/>
</dbReference>
<dbReference type="SMART" id="SM01003">
    <property type="entry name" value="AlaDh_PNT_N"/>
    <property type="match status" value="1"/>
</dbReference>
<dbReference type="GO" id="GO:0005737">
    <property type="term" value="C:cytoplasm"/>
    <property type="evidence" value="ECO:0007669"/>
    <property type="project" value="TreeGrafter"/>
</dbReference>
<dbReference type="InterPro" id="IPR032095">
    <property type="entry name" value="Sacchrp_dh-like_C"/>
</dbReference>
<dbReference type="UniPathway" id="UPA00868">
    <property type="reaction ID" value="UER00835"/>
</dbReference>
<dbReference type="Pfam" id="PF05222">
    <property type="entry name" value="AlaDh_PNT_N"/>
    <property type="match status" value="1"/>
</dbReference>
<dbReference type="Pfam" id="PF03435">
    <property type="entry name" value="Sacchrp_dh_NADP"/>
    <property type="match status" value="1"/>
</dbReference>
<dbReference type="CDD" id="cd12189">
    <property type="entry name" value="LKR_SDH_like"/>
    <property type="match status" value="1"/>
</dbReference>
<keyword evidence="5" id="KW-0028">Amino-acid biosynthesis</keyword>
<dbReference type="AlphaFoldDB" id="A0A8H7S6A8"/>
<keyword evidence="4" id="KW-0560">Oxidoreductase</keyword>
<dbReference type="InterPro" id="IPR007886">
    <property type="entry name" value="AlaDH/PNT_N"/>
</dbReference>
<comment type="caution">
    <text evidence="10">The sequence shown here is derived from an EMBL/GenBank/DDBJ whole genome shotgun (WGS) entry which is preliminary data.</text>
</comment>
<keyword evidence="11" id="KW-1185">Reference proteome</keyword>
<comment type="similarity">
    <text evidence="7">In the C-terminal section; belongs to the saccharopine dehydrogenase family.</text>
</comment>
<dbReference type="Gene3D" id="3.30.360.10">
    <property type="entry name" value="Dihydrodipicolinate Reductase, domain 2"/>
    <property type="match status" value="1"/>
</dbReference>
<dbReference type="GO" id="GO:0033512">
    <property type="term" value="P:L-lysine catabolic process to acetyl-CoA via saccharopine"/>
    <property type="evidence" value="ECO:0007669"/>
    <property type="project" value="UniProtKB-UniPathway"/>
</dbReference>
<dbReference type="SUPFAM" id="SSF51735">
    <property type="entry name" value="NAD(P)-binding Rossmann-fold domains"/>
    <property type="match status" value="1"/>
</dbReference>
<evidence type="ECO:0000256" key="6">
    <source>
        <dbReference type="ARBA" id="ARBA00023268"/>
    </source>
</evidence>
<comment type="pathway">
    <text evidence="2">Amino-acid degradation; L-lysine degradation via saccharopine pathway; glutaryl-CoA from L-lysine: step 2/6.</text>
</comment>
<dbReference type="FunFam" id="3.40.50.720:FF:000087">
    <property type="entry name" value="alpha-aminoadipic semialdehyde synthase, mitochondrial"/>
    <property type="match status" value="1"/>
</dbReference>
<feature type="domain" description="Alanine dehydrogenase/pyridine nucleotide transhydrogenase N-terminal" evidence="9">
    <location>
        <begin position="64"/>
        <end position="196"/>
    </location>
</feature>
<dbReference type="InterPro" id="IPR007698">
    <property type="entry name" value="AlaDH/PNT_NAD(H)-bd"/>
</dbReference>
<evidence type="ECO:0000256" key="7">
    <source>
        <dbReference type="ARBA" id="ARBA00025744"/>
    </source>
</evidence>
<dbReference type="EMBL" id="JAEPRB010000073">
    <property type="protein sequence ID" value="KAG2222858.1"/>
    <property type="molecule type" value="Genomic_DNA"/>
</dbReference>
<dbReference type="InterPro" id="IPR036291">
    <property type="entry name" value="NAD(P)-bd_dom_sf"/>
</dbReference>
<name>A0A8H7S6A8_9FUNG</name>
<dbReference type="InterPro" id="IPR051168">
    <property type="entry name" value="AASS"/>
</dbReference>
<dbReference type="SUPFAM" id="SSF55347">
    <property type="entry name" value="Glyceraldehyde-3-phosphate dehydrogenase-like, C-terminal domain"/>
    <property type="match status" value="1"/>
</dbReference>
<gene>
    <name evidence="10" type="ORF">INT45_000473</name>
</gene>
<evidence type="ECO:0008006" key="12">
    <source>
        <dbReference type="Google" id="ProtNLM"/>
    </source>
</evidence>
<protein>
    <recommendedName>
        <fullName evidence="12">Saccharopine dehydrogenase (NAD(+), L-glutamate-forming)</fullName>
    </recommendedName>
</protein>
<dbReference type="FunFam" id="3.40.50.720:FF:000072">
    <property type="entry name" value="Saccharopine dehydrogenase [NADP(+), L-glutamate-forming]"/>
    <property type="match status" value="1"/>
</dbReference>
<dbReference type="Pfam" id="PF16653">
    <property type="entry name" value="Sacchrp_dh_C"/>
    <property type="match status" value="1"/>
</dbReference>
<dbReference type="GO" id="GO:0004753">
    <property type="term" value="F:saccharopine dehydrogenase activity"/>
    <property type="evidence" value="ECO:0007669"/>
    <property type="project" value="TreeGrafter"/>
</dbReference>
<organism evidence="10 11">
    <name type="scientific">Circinella minor</name>
    <dbReference type="NCBI Taxonomy" id="1195481"/>
    <lineage>
        <taxon>Eukaryota</taxon>
        <taxon>Fungi</taxon>
        <taxon>Fungi incertae sedis</taxon>
        <taxon>Mucoromycota</taxon>
        <taxon>Mucoromycotina</taxon>
        <taxon>Mucoromycetes</taxon>
        <taxon>Mucorales</taxon>
        <taxon>Lichtheimiaceae</taxon>
        <taxon>Circinella</taxon>
    </lineage>
</organism>
<keyword evidence="6" id="KW-0511">Multifunctional enzyme</keyword>
<keyword evidence="5" id="KW-0457">Lysine biosynthesis</keyword>
<evidence type="ECO:0000256" key="3">
    <source>
        <dbReference type="ARBA" id="ARBA00022857"/>
    </source>
</evidence>
<dbReference type="GO" id="GO:0019878">
    <property type="term" value="P:lysine biosynthetic process via aminoadipic acid"/>
    <property type="evidence" value="ECO:0007669"/>
    <property type="project" value="TreeGrafter"/>
</dbReference>
<evidence type="ECO:0000313" key="11">
    <source>
        <dbReference type="Proteomes" id="UP000646827"/>
    </source>
</evidence>
<dbReference type="Proteomes" id="UP000646827">
    <property type="component" value="Unassembled WGS sequence"/>
</dbReference>
<evidence type="ECO:0000259" key="9">
    <source>
        <dbReference type="SMART" id="SM01003"/>
    </source>
</evidence>
<evidence type="ECO:0000256" key="4">
    <source>
        <dbReference type="ARBA" id="ARBA00023002"/>
    </source>
</evidence>
<comment type="pathway">
    <text evidence="1">Amino-acid degradation; L-lysine degradation via saccharopine pathway; glutaryl-CoA from L-lysine: step 1/6.</text>
</comment>